<accession>A0AAP0S6J4</accession>
<dbReference type="EMBL" id="JBBPBK010000003">
    <property type="protein sequence ID" value="KAK9288541.1"/>
    <property type="molecule type" value="Genomic_DNA"/>
</dbReference>
<dbReference type="Proteomes" id="UP001415857">
    <property type="component" value="Unassembled WGS sequence"/>
</dbReference>
<protein>
    <submittedName>
        <fullName evidence="2">Uncharacterized protein</fullName>
    </submittedName>
</protein>
<gene>
    <name evidence="2" type="ORF">L1049_017000</name>
</gene>
<feature type="transmembrane region" description="Helical" evidence="1">
    <location>
        <begin position="18"/>
        <end position="39"/>
    </location>
</feature>
<comment type="caution">
    <text evidence="2">The sequence shown here is derived from an EMBL/GenBank/DDBJ whole genome shotgun (WGS) entry which is preliminary data.</text>
</comment>
<sequence length="197" mass="21738">MFESFGFVHAMDTELTGILWLALGIVFECGGAIGIGSLIDETFPMIEPQYWKLLVVLSMLQILFLGVAFFKGRHAAASQSIGRGARCGVDVITVCAAILVRYGVHHSYFCILTLVSYTVLLHAIWHLFRPISDLGFQDAFVGALMQILVYEVSNIMFAASIRVATLCSGIILFRYWSDSVPIAPVIPPHKLLEKLPC</sequence>
<dbReference type="AlphaFoldDB" id="A0AAP0S6J4"/>
<keyword evidence="1" id="KW-1133">Transmembrane helix</keyword>
<keyword evidence="3" id="KW-1185">Reference proteome</keyword>
<organism evidence="2 3">
    <name type="scientific">Liquidambar formosana</name>
    <name type="common">Formosan gum</name>
    <dbReference type="NCBI Taxonomy" id="63359"/>
    <lineage>
        <taxon>Eukaryota</taxon>
        <taxon>Viridiplantae</taxon>
        <taxon>Streptophyta</taxon>
        <taxon>Embryophyta</taxon>
        <taxon>Tracheophyta</taxon>
        <taxon>Spermatophyta</taxon>
        <taxon>Magnoliopsida</taxon>
        <taxon>eudicotyledons</taxon>
        <taxon>Gunneridae</taxon>
        <taxon>Pentapetalae</taxon>
        <taxon>Saxifragales</taxon>
        <taxon>Altingiaceae</taxon>
        <taxon>Liquidambar</taxon>
    </lineage>
</organism>
<evidence type="ECO:0000256" key="1">
    <source>
        <dbReference type="SAM" id="Phobius"/>
    </source>
</evidence>
<feature type="transmembrane region" description="Helical" evidence="1">
    <location>
        <begin position="108"/>
        <end position="128"/>
    </location>
</feature>
<feature type="transmembrane region" description="Helical" evidence="1">
    <location>
        <begin position="148"/>
        <end position="173"/>
    </location>
</feature>
<name>A0AAP0S6J4_LIQFO</name>
<proteinExistence type="predicted"/>
<evidence type="ECO:0000313" key="3">
    <source>
        <dbReference type="Proteomes" id="UP001415857"/>
    </source>
</evidence>
<keyword evidence="1" id="KW-0472">Membrane</keyword>
<reference evidence="2 3" key="1">
    <citation type="journal article" date="2024" name="Plant J.">
        <title>Genome sequences and population genomics reveal climatic adaptation and genomic divergence between two closely related sweetgum species.</title>
        <authorList>
            <person name="Xu W.Q."/>
            <person name="Ren C.Q."/>
            <person name="Zhang X.Y."/>
            <person name="Comes H.P."/>
            <person name="Liu X.H."/>
            <person name="Li Y.G."/>
            <person name="Kettle C.J."/>
            <person name="Jalonen R."/>
            <person name="Gaisberger H."/>
            <person name="Ma Y.Z."/>
            <person name="Qiu Y.X."/>
        </authorList>
    </citation>
    <scope>NUCLEOTIDE SEQUENCE [LARGE SCALE GENOMIC DNA]</scope>
    <source>
        <strain evidence="2">Hangzhou</strain>
    </source>
</reference>
<evidence type="ECO:0000313" key="2">
    <source>
        <dbReference type="EMBL" id="KAK9288541.1"/>
    </source>
</evidence>
<keyword evidence="1" id="KW-0812">Transmembrane</keyword>
<feature type="transmembrane region" description="Helical" evidence="1">
    <location>
        <begin position="51"/>
        <end position="70"/>
    </location>
</feature>